<evidence type="ECO:0000313" key="2">
    <source>
        <dbReference type="EnsemblMetazoa" id="AMAM016136-PA"/>
    </source>
</evidence>
<reference evidence="3" key="1">
    <citation type="submission" date="2013-09" db="EMBL/GenBank/DDBJ databases">
        <title>The Genome Sequence of Anopheles maculatus species B.</title>
        <authorList>
            <consortium name="The Broad Institute Genomics Platform"/>
            <person name="Neafsey D.E."/>
            <person name="Besansky N."/>
            <person name="Howell P."/>
            <person name="Walton C."/>
            <person name="Young S.K."/>
            <person name="Zeng Q."/>
            <person name="Gargeya S."/>
            <person name="Fitzgerald M."/>
            <person name="Haas B."/>
            <person name="Abouelleil A."/>
            <person name="Allen A.W."/>
            <person name="Alvarado L."/>
            <person name="Arachchi H.M."/>
            <person name="Berlin A.M."/>
            <person name="Chapman S.B."/>
            <person name="Gainer-Dewar J."/>
            <person name="Goldberg J."/>
            <person name="Griggs A."/>
            <person name="Gujja S."/>
            <person name="Hansen M."/>
            <person name="Howarth C."/>
            <person name="Imamovic A."/>
            <person name="Ireland A."/>
            <person name="Larimer J."/>
            <person name="McCowan C."/>
            <person name="Murphy C."/>
            <person name="Pearson M."/>
            <person name="Poon T.W."/>
            <person name="Priest M."/>
            <person name="Roberts A."/>
            <person name="Saif S."/>
            <person name="Shea T."/>
            <person name="Sisk P."/>
            <person name="Sykes S."/>
            <person name="Wortman J."/>
            <person name="Nusbaum C."/>
            <person name="Birren B."/>
        </authorList>
    </citation>
    <scope>NUCLEOTIDE SEQUENCE [LARGE SCALE GENOMIC DNA]</scope>
    <source>
        <strain evidence="3">maculatus3</strain>
    </source>
</reference>
<evidence type="ECO:0000313" key="3">
    <source>
        <dbReference type="Proteomes" id="UP000075901"/>
    </source>
</evidence>
<name>A0A182SYQ3_9DIPT</name>
<keyword evidence="3" id="KW-1185">Reference proteome</keyword>
<sequence length="305" mass="33853">MPTRDEMLCVLANEGIEVPYTATMSQIRNLFARTCGEDVSSAESVKVPVGMLPAILDVPSSCSSTILDAPKTCSPTILDAPKTCSPTIFDAPKMNSPTIVNATEKRDLADKNVTPDDEIRVLQQRLELLELRQRTQALEIQLDRSLPPVPPSLPSPIAPPVCVPNLQELVETFNGDSGVGVEEWFRDFERACSLYRISEEVKFVCMRRLLTDTAALFAKTSDACTYDDLKIALIQTFAKKPSVEDVFRKLRARRLSQHESVTRYVLEMQQIAGTAIPEEESQTQTNSWSFTPRGTEEQRGSASVL</sequence>
<protein>
    <recommendedName>
        <fullName evidence="4">Retrotransposon gag domain-containing protein</fullName>
    </recommendedName>
</protein>
<dbReference type="AlphaFoldDB" id="A0A182SYQ3"/>
<feature type="region of interest" description="Disordered" evidence="1">
    <location>
        <begin position="275"/>
        <end position="305"/>
    </location>
</feature>
<organism evidence="2 3">
    <name type="scientific">Anopheles maculatus</name>
    <dbReference type="NCBI Taxonomy" id="74869"/>
    <lineage>
        <taxon>Eukaryota</taxon>
        <taxon>Metazoa</taxon>
        <taxon>Ecdysozoa</taxon>
        <taxon>Arthropoda</taxon>
        <taxon>Hexapoda</taxon>
        <taxon>Insecta</taxon>
        <taxon>Pterygota</taxon>
        <taxon>Neoptera</taxon>
        <taxon>Endopterygota</taxon>
        <taxon>Diptera</taxon>
        <taxon>Nematocera</taxon>
        <taxon>Culicoidea</taxon>
        <taxon>Culicidae</taxon>
        <taxon>Anophelinae</taxon>
        <taxon>Anopheles</taxon>
        <taxon>Anopheles maculatus group</taxon>
    </lineage>
</organism>
<reference evidence="2" key="2">
    <citation type="submission" date="2020-05" db="UniProtKB">
        <authorList>
            <consortium name="EnsemblMetazoa"/>
        </authorList>
    </citation>
    <scope>IDENTIFICATION</scope>
    <source>
        <strain evidence="2">maculatus3</strain>
    </source>
</reference>
<dbReference type="EnsemblMetazoa" id="AMAM016136-RA">
    <property type="protein sequence ID" value="AMAM016136-PA"/>
    <property type="gene ID" value="AMAM016136"/>
</dbReference>
<evidence type="ECO:0000256" key="1">
    <source>
        <dbReference type="SAM" id="MobiDB-lite"/>
    </source>
</evidence>
<dbReference type="VEuPathDB" id="VectorBase:AMAM016136"/>
<proteinExistence type="predicted"/>
<evidence type="ECO:0008006" key="4">
    <source>
        <dbReference type="Google" id="ProtNLM"/>
    </source>
</evidence>
<dbReference type="Proteomes" id="UP000075901">
    <property type="component" value="Unassembled WGS sequence"/>
</dbReference>
<feature type="compositionally biased region" description="Polar residues" evidence="1">
    <location>
        <begin position="282"/>
        <end position="292"/>
    </location>
</feature>
<accession>A0A182SYQ3</accession>